<name>A0A8R7Q302_TRIUA</name>
<protein>
    <submittedName>
        <fullName evidence="2">Uncharacterized protein</fullName>
    </submittedName>
</protein>
<evidence type="ECO:0000313" key="2">
    <source>
        <dbReference type="EnsemblPlants" id="TuG1812G0400001939.01.T01"/>
    </source>
</evidence>
<feature type="region of interest" description="Disordered" evidence="1">
    <location>
        <begin position="35"/>
        <end position="63"/>
    </location>
</feature>
<reference evidence="2" key="2">
    <citation type="submission" date="2018-03" db="EMBL/GenBank/DDBJ databases">
        <title>The Triticum urartu genome reveals the dynamic nature of wheat genome evolution.</title>
        <authorList>
            <person name="Ling H."/>
            <person name="Ma B."/>
            <person name="Shi X."/>
            <person name="Liu H."/>
            <person name="Dong L."/>
            <person name="Sun H."/>
            <person name="Cao Y."/>
            <person name="Gao Q."/>
            <person name="Zheng S."/>
            <person name="Li Y."/>
            <person name="Yu Y."/>
            <person name="Du H."/>
            <person name="Qi M."/>
            <person name="Li Y."/>
            <person name="Yu H."/>
            <person name="Cui Y."/>
            <person name="Wang N."/>
            <person name="Chen C."/>
            <person name="Wu H."/>
            <person name="Zhao Y."/>
            <person name="Zhang J."/>
            <person name="Li Y."/>
            <person name="Zhou W."/>
            <person name="Zhang B."/>
            <person name="Hu W."/>
            <person name="Eijk M."/>
            <person name="Tang J."/>
            <person name="Witsenboer H."/>
            <person name="Zhao S."/>
            <person name="Li Z."/>
            <person name="Zhang A."/>
            <person name="Wang D."/>
            <person name="Liang C."/>
        </authorList>
    </citation>
    <scope>NUCLEOTIDE SEQUENCE [LARGE SCALE GENOMIC DNA]</scope>
    <source>
        <strain evidence="2">cv. G1812</strain>
    </source>
</reference>
<reference evidence="3" key="1">
    <citation type="journal article" date="2013" name="Nature">
        <title>Draft genome of the wheat A-genome progenitor Triticum urartu.</title>
        <authorList>
            <person name="Ling H.Q."/>
            <person name="Zhao S."/>
            <person name="Liu D."/>
            <person name="Wang J."/>
            <person name="Sun H."/>
            <person name="Zhang C."/>
            <person name="Fan H."/>
            <person name="Li D."/>
            <person name="Dong L."/>
            <person name="Tao Y."/>
            <person name="Gao C."/>
            <person name="Wu H."/>
            <person name="Li Y."/>
            <person name="Cui Y."/>
            <person name="Guo X."/>
            <person name="Zheng S."/>
            <person name="Wang B."/>
            <person name="Yu K."/>
            <person name="Liang Q."/>
            <person name="Yang W."/>
            <person name="Lou X."/>
            <person name="Chen J."/>
            <person name="Feng M."/>
            <person name="Jian J."/>
            <person name="Zhang X."/>
            <person name="Luo G."/>
            <person name="Jiang Y."/>
            <person name="Liu J."/>
            <person name="Wang Z."/>
            <person name="Sha Y."/>
            <person name="Zhang B."/>
            <person name="Wu H."/>
            <person name="Tang D."/>
            <person name="Shen Q."/>
            <person name="Xue P."/>
            <person name="Zou S."/>
            <person name="Wang X."/>
            <person name="Liu X."/>
            <person name="Wang F."/>
            <person name="Yang Y."/>
            <person name="An X."/>
            <person name="Dong Z."/>
            <person name="Zhang K."/>
            <person name="Zhang X."/>
            <person name="Luo M.C."/>
            <person name="Dvorak J."/>
            <person name="Tong Y."/>
            <person name="Wang J."/>
            <person name="Yang H."/>
            <person name="Li Z."/>
            <person name="Wang D."/>
            <person name="Zhang A."/>
            <person name="Wang J."/>
        </authorList>
    </citation>
    <scope>NUCLEOTIDE SEQUENCE</scope>
    <source>
        <strain evidence="3">cv. G1812</strain>
    </source>
</reference>
<evidence type="ECO:0000256" key="1">
    <source>
        <dbReference type="SAM" id="MobiDB-lite"/>
    </source>
</evidence>
<reference evidence="2" key="3">
    <citation type="submission" date="2022-06" db="UniProtKB">
        <authorList>
            <consortium name="EnsemblPlants"/>
        </authorList>
    </citation>
    <scope>IDENTIFICATION</scope>
</reference>
<dbReference type="AlphaFoldDB" id="A0A8R7Q302"/>
<dbReference type="Proteomes" id="UP000015106">
    <property type="component" value="Chromosome 4"/>
</dbReference>
<keyword evidence="3" id="KW-1185">Reference proteome</keyword>
<sequence length="63" mass="6791">MGLRAGGRGRERRLWPEGREAWTVGSSGACCTAPEVTGEAADVGGGGGERERRREPVLRVWTH</sequence>
<proteinExistence type="predicted"/>
<feature type="compositionally biased region" description="Basic and acidic residues" evidence="1">
    <location>
        <begin position="48"/>
        <end position="57"/>
    </location>
</feature>
<organism evidence="2 3">
    <name type="scientific">Triticum urartu</name>
    <name type="common">Red wild einkorn</name>
    <name type="synonym">Crithodium urartu</name>
    <dbReference type="NCBI Taxonomy" id="4572"/>
    <lineage>
        <taxon>Eukaryota</taxon>
        <taxon>Viridiplantae</taxon>
        <taxon>Streptophyta</taxon>
        <taxon>Embryophyta</taxon>
        <taxon>Tracheophyta</taxon>
        <taxon>Spermatophyta</taxon>
        <taxon>Magnoliopsida</taxon>
        <taxon>Liliopsida</taxon>
        <taxon>Poales</taxon>
        <taxon>Poaceae</taxon>
        <taxon>BOP clade</taxon>
        <taxon>Pooideae</taxon>
        <taxon>Triticodae</taxon>
        <taxon>Triticeae</taxon>
        <taxon>Triticinae</taxon>
        <taxon>Triticum</taxon>
    </lineage>
</organism>
<evidence type="ECO:0000313" key="3">
    <source>
        <dbReference type="Proteomes" id="UP000015106"/>
    </source>
</evidence>
<accession>A0A8R7Q302</accession>
<dbReference type="EnsemblPlants" id="TuG1812G0400001939.01.T01">
    <property type="protein sequence ID" value="TuG1812G0400001939.01.T01"/>
    <property type="gene ID" value="TuG1812G0400001939.01"/>
</dbReference>
<dbReference type="Gramene" id="TuG1812G0400001939.01.T01">
    <property type="protein sequence ID" value="TuG1812G0400001939.01.T01"/>
    <property type="gene ID" value="TuG1812G0400001939.01"/>
</dbReference>